<dbReference type="InterPro" id="IPR001853">
    <property type="entry name" value="DSBA-like_thioredoxin_dom"/>
</dbReference>
<protein>
    <submittedName>
        <fullName evidence="2">DSBA oxidoreductase</fullName>
    </submittedName>
</protein>
<dbReference type="GO" id="GO:0016491">
    <property type="term" value="F:oxidoreductase activity"/>
    <property type="evidence" value="ECO:0007669"/>
    <property type="project" value="InterPro"/>
</dbReference>
<dbReference type="RefSeq" id="WP_188551332.1">
    <property type="nucleotide sequence ID" value="NZ_BMFY01000012.1"/>
</dbReference>
<dbReference type="PANTHER" id="PTHR13887:SF41">
    <property type="entry name" value="THIOREDOXIN SUPERFAMILY PROTEIN"/>
    <property type="match status" value="1"/>
</dbReference>
<dbReference type="InterPro" id="IPR036249">
    <property type="entry name" value="Thioredoxin-like_sf"/>
</dbReference>
<dbReference type="Pfam" id="PF01323">
    <property type="entry name" value="DSBA"/>
    <property type="match status" value="1"/>
</dbReference>
<dbReference type="CDD" id="cd03024">
    <property type="entry name" value="DsbA_FrnE"/>
    <property type="match status" value="1"/>
</dbReference>
<organism evidence="2 3">
    <name type="scientific">Sediminivirga luteola</name>
    <dbReference type="NCBI Taxonomy" id="1774748"/>
    <lineage>
        <taxon>Bacteria</taxon>
        <taxon>Bacillati</taxon>
        <taxon>Actinomycetota</taxon>
        <taxon>Actinomycetes</taxon>
        <taxon>Micrococcales</taxon>
        <taxon>Brevibacteriaceae</taxon>
        <taxon>Sediminivirga</taxon>
    </lineage>
</organism>
<keyword evidence="3" id="KW-1185">Reference proteome</keyword>
<reference evidence="2" key="1">
    <citation type="journal article" date="2014" name="Int. J. Syst. Evol. Microbiol.">
        <title>Complete genome sequence of Corynebacterium casei LMG S-19264T (=DSM 44701T), isolated from a smear-ripened cheese.</title>
        <authorList>
            <consortium name="US DOE Joint Genome Institute (JGI-PGF)"/>
            <person name="Walter F."/>
            <person name="Albersmeier A."/>
            <person name="Kalinowski J."/>
            <person name="Ruckert C."/>
        </authorList>
    </citation>
    <scope>NUCLEOTIDE SEQUENCE</scope>
    <source>
        <strain evidence="2">CGMCC 1.12785</strain>
    </source>
</reference>
<comment type="caution">
    <text evidence="2">The sequence shown here is derived from an EMBL/GenBank/DDBJ whole genome shotgun (WGS) entry which is preliminary data.</text>
</comment>
<sequence length="212" mass="23446">MRIDVWADVACPFCYLGTAQLERALASFPRRDQVEVRYHSFQLDPDAPVEAAGSGMEMLARKFGRSVEETRRMTRGTEERAAAEGLHIDHEAIQPVNTFDAHRLVHLATEHGAGHAVLMRLYQAYFSRGENVADHDTLAAIGAEAGMDEARVREMLATDEHAENVRADVRQAAERGIQGVPFFVFDRVHGLSGAQGAETLSAVFAQLWEKTA</sequence>
<dbReference type="Proteomes" id="UP000616114">
    <property type="component" value="Unassembled WGS sequence"/>
</dbReference>
<dbReference type="EMBL" id="BMFY01000012">
    <property type="protein sequence ID" value="GGA21819.1"/>
    <property type="molecule type" value="Genomic_DNA"/>
</dbReference>
<reference evidence="2" key="2">
    <citation type="submission" date="2020-09" db="EMBL/GenBank/DDBJ databases">
        <authorList>
            <person name="Sun Q."/>
            <person name="Zhou Y."/>
        </authorList>
    </citation>
    <scope>NUCLEOTIDE SEQUENCE</scope>
    <source>
        <strain evidence="2">CGMCC 1.12785</strain>
    </source>
</reference>
<dbReference type="PANTHER" id="PTHR13887">
    <property type="entry name" value="GLUTATHIONE S-TRANSFERASE KAPPA"/>
    <property type="match status" value="1"/>
</dbReference>
<evidence type="ECO:0000259" key="1">
    <source>
        <dbReference type="Pfam" id="PF01323"/>
    </source>
</evidence>
<evidence type="ECO:0000313" key="2">
    <source>
        <dbReference type="EMBL" id="GGA21819.1"/>
    </source>
</evidence>
<evidence type="ECO:0000313" key="3">
    <source>
        <dbReference type="Proteomes" id="UP000616114"/>
    </source>
</evidence>
<gene>
    <name evidence="2" type="ORF">GCM10011333_26070</name>
</gene>
<name>A0A8J2TZP0_9MICO</name>
<feature type="domain" description="DSBA-like thioredoxin" evidence="1">
    <location>
        <begin position="3"/>
        <end position="202"/>
    </location>
</feature>
<dbReference type="SUPFAM" id="SSF52833">
    <property type="entry name" value="Thioredoxin-like"/>
    <property type="match status" value="1"/>
</dbReference>
<accession>A0A8J2TZP0</accession>
<proteinExistence type="predicted"/>
<dbReference type="Gene3D" id="3.40.30.10">
    <property type="entry name" value="Glutaredoxin"/>
    <property type="match status" value="1"/>
</dbReference>
<dbReference type="AlphaFoldDB" id="A0A8J2TZP0"/>